<keyword evidence="2" id="KW-1185">Reference proteome</keyword>
<sequence length="124" mass="13851">MQYPKISRSYCVAHRCILGASNSGCSKFIRFDSHSPLGYRNDRFIGRNTFSYNGAVRRPPSDHFLPRVSETVAFHAVDKFNQEASGVQLAHSESSGWPGFAWRIKLKQDRTLEDSGNGGVNNAD</sequence>
<proteinExistence type="predicted"/>
<dbReference type="EMBL" id="JAWDGP010003572">
    <property type="protein sequence ID" value="KAK3772980.1"/>
    <property type="molecule type" value="Genomic_DNA"/>
</dbReference>
<evidence type="ECO:0000313" key="2">
    <source>
        <dbReference type="Proteomes" id="UP001283361"/>
    </source>
</evidence>
<reference evidence="1" key="1">
    <citation type="journal article" date="2023" name="G3 (Bethesda)">
        <title>A reference genome for the long-term kleptoplast-retaining sea slug Elysia crispata morphotype clarki.</title>
        <authorList>
            <person name="Eastman K.E."/>
            <person name="Pendleton A.L."/>
            <person name="Shaikh M.A."/>
            <person name="Suttiyut T."/>
            <person name="Ogas R."/>
            <person name="Tomko P."/>
            <person name="Gavelis G."/>
            <person name="Widhalm J.R."/>
            <person name="Wisecaver J.H."/>
        </authorList>
    </citation>
    <scope>NUCLEOTIDE SEQUENCE</scope>
    <source>
        <strain evidence="1">ECLA1</strain>
    </source>
</reference>
<comment type="caution">
    <text evidence="1">The sequence shown here is derived from an EMBL/GenBank/DDBJ whole genome shotgun (WGS) entry which is preliminary data.</text>
</comment>
<gene>
    <name evidence="1" type="ORF">RRG08_036314</name>
</gene>
<protein>
    <submittedName>
        <fullName evidence="1">Uncharacterized protein</fullName>
    </submittedName>
</protein>
<dbReference type="AlphaFoldDB" id="A0AAE1DKB7"/>
<evidence type="ECO:0000313" key="1">
    <source>
        <dbReference type="EMBL" id="KAK3772980.1"/>
    </source>
</evidence>
<name>A0AAE1DKB7_9GAST</name>
<organism evidence="1 2">
    <name type="scientific">Elysia crispata</name>
    <name type="common">lettuce slug</name>
    <dbReference type="NCBI Taxonomy" id="231223"/>
    <lineage>
        <taxon>Eukaryota</taxon>
        <taxon>Metazoa</taxon>
        <taxon>Spiralia</taxon>
        <taxon>Lophotrochozoa</taxon>
        <taxon>Mollusca</taxon>
        <taxon>Gastropoda</taxon>
        <taxon>Heterobranchia</taxon>
        <taxon>Euthyneura</taxon>
        <taxon>Panpulmonata</taxon>
        <taxon>Sacoglossa</taxon>
        <taxon>Placobranchoidea</taxon>
        <taxon>Plakobranchidae</taxon>
        <taxon>Elysia</taxon>
    </lineage>
</organism>
<dbReference type="Proteomes" id="UP001283361">
    <property type="component" value="Unassembled WGS sequence"/>
</dbReference>
<accession>A0AAE1DKB7</accession>